<dbReference type="PANTHER" id="PTHR30408:SF12">
    <property type="entry name" value="TYPE I RESTRICTION ENZYME MJAVIII SPECIFICITY SUBUNIT"/>
    <property type="match status" value="1"/>
</dbReference>
<protein>
    <submittedName>
        <fullName evidence="5">Restriction endonuclease</fullName>
    </submittedName>
</protein>
<evidence type="ECO:0000256" key="2">
    <source>
        <dbReference type="ARBA" id="ARBA00022747"/>
    </source>
</evidence>
<dbReference type="GO" id="GO:0004519">
    <property type="term" value="F:endonuclease activity"/>
    <property type="evidence" value="ECO:0007669"/>
    <property type="project" value="UniProtKB-KW"/>
</dbReference>
<evidence type="ECO:0000259" key="4">
    <source>
        <dbReference type="Pfam" id="PF01420"/>
    </source>
</evidence>
<dbReference type="InterPro" id="IPR044946">
    <property type="entry name" value="Restrct_endonuc_typeI_TRD_sf"/>
</dbReference>
<evidence type="ECO:0000256" key="1">
    <source>
        <dbReference type="ARBA" id="ARBA00010923"/>
    </source>
</evidence>
<dbReference type="Pfam" id="PF01420">
    <property type="entry name" value="Methylase_S"/>
    <property type="match status" value="1"/>
</dbReference>
<keyword evidence="5" id="KW-0255">Endonuclease</keyword>
<keyword evidence="5" id="KW-0540">Nuclease</keyword>
<keyword evidence="6" id="KW-1185">Reference proteome</keyword>
<dbReference type="RefSeq" id="WP_106872795.1">
    <property type="nucleotide sequence ID" value="NZ_CP053841.1"/>
</dbReference>
<proteinExistence type="inferred from homology"/>
<feature type="domain" description="Type I restriction modification DNA specificity" evidence="4">
    <location>
        <begin position="6"/>
        <end position="180"/>
    </location>
</feature>
<dbReference type="AlphaFoldDB" id="A0A2P8QYK4"/>
<evidence type="ECO:0000256" key="3">
    <source>
        <dbReference type="ARBA" id="ARBA00023125"/>
    </source>
</evidence>
<gene>
    <name evidence="5" type="ORF">CQ405_08820</name>
</gene>
<dbReference type="InterPro" id="IPR000055">
    <property type="entry name" value="Restrct_endonuc_typeI_TRD"/>
</dbReference>
<dbReference type="GO" id="GO:0003677">
    <property type="term" value="F:DNA binding"/>
    <property type="evidence" value="ECO:0007669"/>
    <property type="project" value="UniProtKB-KW"/>
</dbReference>
<evidence type="ECO:0000313" key="5">
    <source>
        <dbReference type="EMBL" id="PSM51321.1"/>
    </source>
</evidence>
<dbReference type="EMBL" id="PDHH01000009">
    <property type="protein sequence ID" value="PSM51321.1"/>
    <property type="molecule type" value="Genomic_DNA"/>
</dbReference>
<dbReference type="GO" id="GO:0009307">
    <property type="term" value="P:DNA restriction-modification system"/>
    <property type="evidence" value="ECO:0007669"/>
    <property type="project" value="UniProtKB-KW"/>
</dbReference>
<dbReference type="PANTHER" id="PTHR30408">
    <property type="entry name" value="TYPE-1 RESTRICTION ENZYME ECOKI SPECIFICITY PROTEIN"/>
    <property type="match status" value="1"/>
</dbReference>
<dbReference type="OrthoDB" id="5360691at2"/>
<organism evidence="5 6">
    <name type="scientific">Campylobacter blaseri</name>
    <dbReference type="NCBI Taxonomy" id="2042961"/>
    <lineage>
        <taxon>Bacteria</taxon>
        <taxon>Pseudomonadati</taxon>
        <taxon>Campylobacterota</taxon>
        <taxon>Epsilonproteobacteria</taxon>
        <taxon>Campylobacterales</taxon>
        <taxon>Campylobacteraceae</taxon>
        <taxon>Campylobacter</taxon>
    </lineage>
</organism>
<evidence type="ECO:0000313" key="6">
    <source>
        <dbReference type="Proteomes" id="UP000240535"/>
    </source>
</evidence>
<name>A0A2P8QYK4_9BACT</name>
<keyword evidence="3" id="KW-0238">DNA-binding</keyword>
<keyword evidence="5" id="KW-0378">Hydrolase</keyword>
<keyword evidence="2" id="KW-0680">Restriction system</keyword>
<dbReference type="Proteomes" id="UP000240535">
    <property type="component" value="Unassembled WGS sequence"/>
</dbReference>
<comment type="similarity">
    <text evidence="1">Belongs to the type-I restriction system S methylase family.</text>
</comment>
<dbReference type="SUPFAM" id="SSF116734">
    <property type="entry name" value="DNA methylase specificity domain"/>
    <property type="match status" value="1"/>
</dbReference>
<reference evidence="6" key="1">
    <citation type="submission" date="2017-10" db="EMBL/GenBank/DDBJ databases">
        <title>Campylobacter species from seals.</title>
        <authorList>
            <person name="Gilbert M.J."/>
            <person name="Zomer A.L."/>
            <person name="Timmerman A.J."/>
            <person name="Duim B."/>
            <person name="Wagenaar J.A."/>
        </authorList>
    </citation>
    <scope>NUCLEOTIDE SEQUENCE [LARGE SCALE GENOMIC DNA]</scope>
    <source>
        <strain evidence="6">17S00004-5</strain>
    </source>
</reference>
<comment type="caution">
    <text evidence="5">The sequence shown here is derived from an EMBL/GenBank/DDBJ whole genome shotgun (WGS) entry which is preliminary data.</text>
</comment>
<sequence length="218" mass="25345">MPKIYKVKLHEIANIKTGLVLSRKRASPMSNFTKKYNTISLKSFNENGFYDHSCLDTFIADEKIKDEYLLKKDDILIRLKEPNIAVCVGKDYGDTIASSLVAIIRTTKNDINPIYLTNYLNSSFAKRQFFKQSSAIPMLNIKTLENLKVILPKKEAQDRIVQIQTLTYKEIDTLKNLIQQKQIYANQIFNNIINQEIKNDQNHTRHHKFSSLESVRYI</sequence>
<dbReference type="InterPro" id="IPR052021">
    <property type="entry name" value="Type-I_RS_S_subunit"/>
</dbReference>
<dbReference type="Gene3D" id="3.90.220.20">
    <property type="entry name" value="DNA methylase specificity domains"/>
    <property type="match status" value="1"/>
</dbReference>
<accession>A0A2P8QYK4</accession>